<keyword evidence="9" id="KW-1185">Reference proteome</keyword>
<dbReference type="PANTHER" id="PTHR36838">
    <property type="entry name" value="AUXIN EFFLUX CARRIER FAMILY PROTEIN"/>
    <property type="match status" value="1"/>
</dbReference>
<feature type="transmembrane region" description="Helical" evidence="7">
    <location>
        <begin position="62"/>
        <end position="82"/>
    </location>
</feature>
<dbReference type="GeneID" id="78275124"/>
<dbReference type="OrthoDB" id="3238334at2"/>
<feature type="transmembrane region" description="Helical" evidence="7">
    <location>
        <begin position="167"/>
        <end position="187"/>
    </location>
</feature>
<name>A0A1U7NNQ2_9FIRM</name>
<sequence>MISVIEKTSTYLLFIMFGYAFKYFNILDKDDANKLGKIIVLVTLPAALIKNADSIVIQKETLLLASLGIVTNMFGLLTGFFLNHRERSAKTAAIMLSTASYNIGNFVLPFVEMFFGGVGVGYLCMFDCGNALMGLGLNLVAAQSVSMKTMRVSLRSILKTLLKSAPFVTYVLLFVFAFLNLSVPSYIMDIANVAGGANSFLSMFMIGLLIRLDLPKEKLKAIYKTVWARTLLNTALIVLILFFMPIPATARIVTALCIASPVGSISPIYALQCGYKGDLVGMASSLSIFVSIVQILAILIIFA</sequence>
<proteinExistence type="predicted"/>
<evidence type="ECO:0000256" key="6">
    <source>
        <dbReference type="ARBA" id="ARBA00023136"/>
    </source>
</evidence>
<keyword evidence="2" id="KW-0813">Transport</keyword>
<dbReference type="InterPro" id="IPR004776">
    <property type="entry name" value="Mem_transp_PIN-like"/>
</dbReference>
<dbReference type="EMBL" id="MPKA01000056">
    <property type="protein sequence ID" value="OLU46965.1"/>
    <property type="molecule type" value="Genomic_DNA"/>
</dbReference>
<feature type="transmembrane region" description="Helical" evidence="7">
    <location>
        <begin position="283"/>
        <end position="302"/>
    </location>
</feature>
<dbReference type="RefSeq" id="WP_076341005.1">
    <property type="nucleotide sequence ID" value="NZ_CAPDDE010000019.1"/>
</dbReference>
<dbReference type="Proteomes" id="UP000186705">
    <property type="component" value="Unassembled WGS sequence"/>
</dbReference>
<dbReference type="AlphaFoldDB" id="A0A1U7NNQ2"/>
<feature type="transmembrane region" description="Helical" evidence="7">
    <location>
        <begin position="129"/>
        <end position="146"/>
    </location>
</feature>
<keyword evidence="3" id="KW-1003">Cell membrane</keyword>
<feature type="transmembrane region" description="Helical" evidence="7">
    <location>
        <begin position="193"/>
        <end position="214"/>
    </location>
</feature>
<accession>A0A1U7NNQ2</accession>
<dbReference type="PANTHER" id="PTHR36838:SF3">
    <property type="entry name" value="TRANSPORTER AUXIN EFFLUX CARRIER EC FAMILY"/>
    <property type="match status" value="1"/>
</dbReference>
<organism evidence="8 9">
    <name type="scientific">Dubosiella newyorkensis</name>
    <dbReference type="NCBI Taxonomy" id="1862672"/>
    <lineage>
        <taxon>Bacteria</taxon>
        <taxon>Bacillati</taxon>
        <taxon>Bacillota</taxon>
        <taxon>Erysipelotrichia</taxon>
        <taxon>Erysipelotrichales</taxon>
        <taxon>Erysipelotrichaceae</taxon>
        <taxon>Dubosiella</taxon>
    </lineage>
</organism>
<protein>
    <recommendedName>
        <fullName evidence="10">Transporter</fullName>
    </recommendedName>
</protein>
<evidence type="ECO:0000256" key="7">
    <source>
        <dbReference type="SAM" id="Phobius"/>
    </source>
</evidence>
<evidence type="ECO:0000256" key="3">
    <source>
        <dbReference type="ARBA" id="ARBA00022475"/>
    </source>
</evidence>
<evidence type="ECO:0000256" key="4">
    <source>
        <dbReference type="ARBA" id="ARBA00022692"/>
    </source>
</evidence>
<keyword evidence="5 7" id="KW-1133">Transmembrane helix</keyword>
<gene>
    <name evidence="8" type="ORF">BO225_04065</name>
</gene>
<dbReference type="GO" id="GO:0055085">
    <property type="term" value="P:transmembrane transport"/>
    <property type="evidence" value="ECO:0007669"/>
    <property type="project" value="InterPro"/>
</dbReference>
<evidence type="ECO:0000256" key="1">
    <source>
        <dbReference type="ARBA" id="ARBA00004141"/>
    </source>
</evidence>
<evidence type="ECO:0000313" key="9">
    <source>
        <dbReference type="Proteomes" id="UP000186705"/>
    </source>
</evidence>
<keyword evidence="6 7" id="KW-0472">Membrane</keyword>
<evidence type="ECO:0000313" key="8">
    <source>
        <dbReference type="EMBL" id="OLU46965.1"/>
    </source>
</evidence>
<dbReference type="Pfam" id="PF03547">
    <property type="entry name" value="Mem_trans"/>
    <property type="match status" value="1"/>
</dbReference>
<comment type="subcellular location">
    <subcellularLocation>
        <location evidence="1">Membrane</location>
        <topology evidence="1">Multi-pass membrane protein</topology>
    </subcellularLocation>
</comment>
<keyword evidence="4 7" id="KW-0812">Transmembrane</keyword>
<reference evidence="8 9" key="1">
    <citation type="submission" date="2016-11" db="EMBL/GenBank/DDBJ databases">
        <title>Description of two novel members of the family Erysipelotrichaceae: Ileibacterium lipovorans gen. nov., sp. nov. and Dubosiella newyorkensis, gen. nov., sp. nov.</title>
        <authorList>
            <person name="Cox L.M."/>
            <person name="Sohn J."/>
            <person name="Tyrrell K.L."/>
            <person name="Citron D.M."/>
            <person name="Lawson P.A."/>
            <person name="Patel N.B."/>
            <person name="Iizumi T."/>
            <person name="Perez-Perez G.I."/>
            <person name="Goldstein E.J."/>
            <person name="Blaser M.J."/>
        </authorList>
    </citation>
    <scope>NUCLEOTIDE SEQUENCE [LARGE SCALE GENOMIC DNA]</scope>
    <source>
        <strain evidence="8 9">NYU-BL-A4</strain>
    </source>
</reference>
<feature type="transmembrane region" description="Helical" evidence="7">
    <location>
        <begin position="226"/>
        <end position="246"/>
    </location>
</feature>
<evidence type="ECO:0000256" key="2">
    <source>
        <dbReference type="ARBA" id="ARBA00022448"/>
    </source>
</evidence>
<dbReference type="GO" id="GO:0016020">
    <property type="term" value="C:membrane"/>
    <property type="evidence" value="ECO:0007669"/>
    <property type="project" value="UniProtKB-SubCell"/>
</dbReference>
<comment type="caution">
    <text evidence="8">The sequence shown here is derived from an EMBL/GenBank/DDBJ whole genome shotgun (WGS) entry which is preliminary data.</text>
</comment>
<feature type="transmembrane region" description="Helical" evidence="7">
    <location>
        <begin position="9"/>
        <end position="27"/>
    </location>
</feature>
<evidence type="ECO:0008006" key="10">
    <source>
        <dbReference type="Google" id="ProtNLM"/>
    </source>
</evidence>
<dbReference type="STRING" id="1862672.BO225_04065"/>
<evidence type="ECO:0000256" key="5">
    <source>
        <dbReference type="ARBA" id="ARBA00022989"/>
    </source>
</evidence>